<dbReference type="Proteomes" id="UP000593564">
    <property type="component" value="Unassembled WGS sequence"/>
</dbReference>
<evidence type="ECO:0000313" key="2">
    <source>
        <dbReference type="Proteomes" id="UP000593564"/>
    </source>
</evidence>
<evidence type="ECO:0000313" key="1">
    <source>
        <dbReference type="EMBL" id="KAF5950328.1"/>
    </source>
</evidence>
<proteinExistence type="predicted"/>
<sequence length="154" mass="17392">MRGGDRGWGTVPPSVAPVSSSVVDREDQWSHFDNSVDAVSFGFVATCHSHFNVPRYGHLREVPPPQIPRCRRPESCRSRGPDYGWRKAQLPFSQDNHLCQRGVGVDAWRRHSDFHCTPCSCTMSSRGHLAAHLSTRRTFQTVLKLGHELKKLTD</sequence>
<name>A0A7J7HEK8_CAMSI</name>
<reference evidence="2" key="1">
    <citation type="journal article" date="2020" name="Nat. Commun.">
        <title>Genome assembly of wild tea tree DASZ reveals pedigree and selection history of tea varieties.</title>
        <authorList>
            <person name="Zhang W."/>
            <person name="Zhang Y."/>
            <person name="Qiu H."/>
            <person name="Guo Y."/>
            <person name="Wan H."/>
            <person name="Zhang X."/>
            <person name="Scossa F."/>
            <person name="Alseekh S."/>
            <person name="Zhang Q."/>
            <person name="Wang P."/>
            <person name="Xu L."/>
            <person name="Schmidt M.H."/>
            <person name="Jia X."/>
            <person name="Li D."/>
            <person name="Zhu A."/>
            <person name="Guo F."/>
            <person name="Chen W."/>
            <person name="Ni D."/>
            <person name="Usadel B."/>
            <person name="Fernie A.R."/>
            <person name="Wen W."/>
        </authorList>
    </citation>
    <scope>NUCLEOTIDE SEQUENCE [LARGE SCALE GENOMIC DNA]</scope>
    <source>
        <strain evidence="2">cv. G240</strain>
    </source>
</reference>
<protein>
    <submittedName>
        <fullName evidence="1">Uncharacterized protein</fullName>
    </submittedName>
</protein>
<dbReference type="EMBL" id="JACBKZ010000005">
    <property type="protein sequence ID" value="KAF5950328.1"/>
    <property type="molecule type" value="Genomic_DNA"/>
</dbReference>
<gene>
    <name evidence="1" type="ORF">HYC85_012321</name>
</gene>
<comment type="caution">
    <text evidence="1">The sequence shown here is derived from an EMBL/GenBank/DDBJ whole genome shotgun (WGS) entry which is preliminary data.</text>
</comment>
<accession>A0A7J7HEK8</accession>
<organism evidence="1 2">
    <name type="scientific">Camellia sinensis</name>
    <name type="common">Tea plant</name>
    <name type="synonym">Thea sinensis</name>
    <dbReference type="NCBI Taxonomy" id="4442"/>
    <lineage>
        <taxon>Eukaryota</taxon>
        <taxon>Viridiplantae</taxon>
        <taxon>Streptophyta</taxon>
        <taxon>Embryophyta</taxon>
        <taxon>Tracheophyta</taxon>
        <taxon>Spermatophyta</taxon>
        <taxon>Magnoliopsida</taxon>
        <taxon>eudicotyledons</taxon>
        <taxon>Gunneridae</taxon>
        <taxon>Pentapetalae</taxon>
        <taxon>asterids</taxon>
        <taxon>Ericales</taxon>
        <taxon>Theaceae</taxon>
        <taxon>Camellia</taxon>
    </lineage>
</organism>
<dbReference type="AlphaFoldDB" id="A0A7J7HEK8"/>
<keyword evidence="2" id="KW-1185">Reference proteome</keyword>
<reference evidence="1 2" key="2">
    <citation type="submission" date="2020-07" db="EMBL/GenBank/DDBJ databases">
        <title>Genome assembly of wild tea tree DASZ reveals pedigree and selection history of tea varieties.</title>
        <authorList>
            <person name="Zhang W."/>
        </authorList>
    </citation>
    <scope>NUCLEOTIDE SEQUENCE [LARGE SCALE GENOMIC DNA]</scope>
    <source>
        <strain evidence="2">cv. G240</strain>
        <tissue evidence="1">Leaf</tissue>
    </source>
</reference>